<dbReference type="PANTHER" id="PTHR33985">
    <property type="entry name" value="OS02G0491300 PROTEIN-RELATED"/>
    <property type="match status" value="1"/>
</dbReference>
<gene>
    <name evidence="4" type="ORF">RND81_05G071300</name>
</gene>
<feature type="domain" description="FAS1" evidence="3">
    <location>
        <begin position="231"/>
        <end position="360"/>
    </location>
</feature>
<dbReference type="SMART" id="SM00554">
    <property type="entry name" value="FAS1"/>
    <property type="match status" value="2"/>
</dbReference>
<evidence type="ECO:0000256" key="2">
    <source>
        <dbReference type="SAM" id="Phobius"/>
    </source>
</evidence>
<reference evidence="4" key="1">
    <citation type="submission" date="2024-03" db="EMBL/GenBank/DDBJ databases">
        <title>WGS assembly of Saponaria officinalis var. Norfolk2.</title>
        <authorList>
            <person name="Jenkins J."/>
            <person name="Shu S."/>
            <person name="Grimwood J."/>
            <person name="Barry K."/>
            <person name="Goodstein D."/>
            <person name="Schmutz J."/>
            <person name="Leebens-Mack J."/>
            <person name="Osbourn A."/>
        </authorList>
    </citation>
    <scope>NUCLEOTIDE SEQUENCE [LARGE SCALE GENOMIC DNA]</scope>
    <source>
        <strain evidence="4">JIC</strain>
    </source>
</reference>
<protein>
    <recommendedName>
        <fullName evidence="3">FAS1 domain-containing protein</fullName>
    </recommendedName>
</protein>
<comment type="similarity">
    <text evidence="1">Belongs to the fasciclin-like AGP family.</text>
</comment>
<proteinExistence type="inferred from homology"/>
<dbReference type="Pfam" id="PF02469">
    <property type="entry name" value="Fasciclin"/>
    <property type="match status" value="1"/>
</dbReference>
<name>A0AAW1KYQ4_SAPOF</name>
<dbReference type="Proteomes" id="UP001443914">
    <property type="component" value="Unassembled WGS sequence"/>
</dbReference>
<organism evidence="4 5">
    <name type="scientific">Saponaria officinalis</name>
    <name type="common">Common soapwort</name>
    <name type="synonym">Lychnis saponaria</name>
    <dbReference type="NCBI Taxonomy" id="3572"/>
    <lineage>
        <taxon>Eukaryota</taxon>
        <taxon>Viridiplantae</taxon>
        <taxon>Streptophyta</taxon>
        <taxon>Embryophyta</taxon>
        <taxon>Tracheophyta</taxon>
        <taxon>Spermatophyta</taxon>
        <taxon>Magnoliopsida</taxon>
        <taxon>eudicotyledons</taxon>
        <taxon>Gunneridae</taxon>
        <taxon>Pentapetalae</taxon>
        <taxon>Caryophyllales</taxon>
        <taxon>Caryophyllaceae</taxon>
        <taxon>Caryophylleae</taxon>
        <taxon>Saponaria</taxon>
    </lineage>
</organism>
<dbReference type="InterPro" id="IPR036378">
    <property type="entry name" value="FAS1_dom_sf"/>
</dbReference>
<keyword evidence="2" id="KW-0812">Transmembrane</keyword>
<keyword evidence="2" id="KW-1133">Transmembrane helix</keyword>
<evidence type="ECO:0000313" key="4">
    <source>
        <dbReference type="EMBL" id="KAK9724431.1"/>
    </source>
</evidence>
<evidence type="ECO:0000259" key="3">
    <source>
        <dbReference type="PROSITE" id="PS50213"/>
    </source>
</evidence>
<evidence type="ECO:0000256" key="1">
    <source>
        <dbReference type="ARBA" id="ARBA00007843"/>
    </source>
</evidence>
<accession>A0AAW1KYQ4</accession>
<keyword evidence="5" id="KW-1185">Reference proteome</keyword>
<dbReference type="PANTHER" id="PTHR33985:SF19">
    <property type="entry name" value="FASCICLIN-LIKE ARABINOGALACTAN PROTEIN 21"/>
    <property type="match status" value="1"/>
</dbReference>
<evidence type="ECO:0000313" key="5">
    <source>
        <dbReference type="Proteomes" id="UP001443914"/>
    </source>
</evidence>
<dbReference type="SUPFAM" id="SSF82153">
    <property type="entry name" value="FAS1 domain"/>
    <property type="match status" value="2"/>
</dbReference>
<dbReference type="PROSITE" id="PS50213">
    <property type="entry name" value="FAS1"/>
    <property type="match status" value="1"/>
</dbReference>
<comment type="caution">
    <text evidence="4">The sequence shown here is derived from an EMBL/GenBank/DDBJ whole genome shotgun (WGS) entry which is preliminary data.</text>
</comment>
<dbReference type="InterPro" id="IPR000782">
    <property type="entry name" value="FAS1_domain"/>
</dbReference>
<keyword evidence="2" id="KW-0472">Membrane</keyword>
<feature type="transmembrane region" description="Helical" evidence="2">
    <location>
        <begin position="12"/>
        <end position="32"/>
    </location>
</feature>
<dbReference type="AlphaFoldDB" id="A0AAW1KYQ4"/>
<dbReference type="InterPro" id="IPR052806">
    <property type="entry name" value="Fasciclin-like_AGP"/>
</dbReference>
<dbReference type="EMBL" id="JBDFQZ010000005">
    <property type="protein sequence ID" value="KAK9724431.1"/>
    <property type="molecule type" value="Genomic_DNA"/>
</dbReference>
<dbReference type="Gene3D" id="2.30.180.10">
    <property type="entry name" value="FAS1 domain"/>
    <property type="match status" value="2"/>
</dbReference>
<sequence length="368" mass="40194">MSSTATTTFSCSHWWHAPIYLTLSIFLAFFSISSFHPPPSSTVSTTSPPPISAAATTALRSNNFSIMATLLQFSPQIFFLPSSSPPLSSTTVFAVSDAAFSTISAAPSAVELMLKYHTLPVKLNFQELLRKENFSCLNTLIPSKNVSLIKIFDGFSNKSIVLINNVTVTHPDLFLDDFISIHGVSAPFTSLDHHLKDDFFINSPYCNDNKNNINNNKNNQSLYNSRYAAEWVKMIRALSSSGFVSFAIGLNSVMGRVLDNNTGLGPVTVLAPMDFGFVGSSEWLLDRVVRYHVLSQRYTCSELAAVPAHTVLTTLLADNVVEVTVNANVSHGLAVNGVDVVSPEVFSSRMFVVHGISRALDFLDHVDT</sequence>